<evidence type="ECO:0000313" key="3">
    <source>
        <dbReference type="Proteomes" id="UP001430193"/>
    </source>
</evidence>
<keyword evidence="3" id="KW-1185">Reference proteome</keyword>
<comment type="caution">
    <text evidence="2">The sequence shown here is derived from an EMBL/GenBank/DDBJ whole genome shotgun (WGS) entry which is preliminary data.</text>
</comment>
<gene>
    <name evidence="2" type="ORF">ISS99_05015</name>
</gene>
<evidence type="ECO:0000313" key="2">
    <source>
        <dbReference type="EMBL" id="MBM7128878.1"/>
    </source>
</evidence>
<keyword evidence="1" id="KW-0472">Membrane</keyword>
<evidence type="ECO:0008006" key="4">
    <source>
        <dbReference type="Google" id="ProtNLM"/>
    </source>
</evidence>
<dbReference type="RefSeq" id="WP_204630503.1">
    <property type="nucleotide sequence ID" value="NZ_BSOC01000007.1"/>
</dbReference>
<keyword evidence="1" id="KW-0812">Transmembrane</keyword>
<name>A0ABS2KDB5_9GAMM</name>
<protein>
    <recommendedName>
        <fullName evidence="4">ABC-2 type transport system permease protein</fullName>
    </recommendedName>
</protein>
<organism evidence="2 3">
    <name type="scientific">Dyella mobilis</name>
    <dbReference type="NCBI Taxonomy" id="1849582"/>
    <lineage>
        <taxon>Bacteria</taxon>
        <taxon>Pseudomonadati</taxon>
        <taxon>Pseudomonadota</taxon>
        <taxon>Gammaproteobacteria</taxon>
        <taxon>Lysobacterales</taxon>
        <taxon>Rhodanobacteraceae</taxon>
        <taxon>Dyella</taxon>
    </lineage>
</organism>
<dbReference type="EMBL" id="JADIKF010000036">
    <property type="protein sequence ID" value="MBM7128878.1"/>
    <property type="molecule type" value="Genomic_DNA"/>
</dbReference>
<evidence type="ECO:0000256" key="1">
    <source>
        <dbReference type="SAM" id="Phobius"/>
    </source>
</evidence>
<feature type="transmembrane region" description="Helical" evidence="1">
    <location>
        <begin position="54"/>
        <end position="75"/>
    </location>
</feature>
<sequence>MLWYKMWRESRIRFAIGAAALLWMCALVVALQQRVRARADEPLSYARYIWAAVYKANVLDLFILLVIVLGLGGVLQERAQGTAGFTLSLPVSRWRLVSARASMGLIQVALLALLPALLIPLLSPFFGEAYSFARALQFSALWAGCGMLVFAMAFFFSCVLPGAYSPAVASVAGLLAYSVLADLSWLARFPALDLFGTMHGAQLSVQAAPTLASFAAPLPWLALGLYAGIALGLIGAAGSVVARRDFS</sequence>
<keyword evidence="1" id="KW-1133">Transmembrane helix</keyword>
<feature type="transmembrane region" description="Helical" evidence="1">
    <location>
        <begin position="139"/>
        <end position="160"/>
    </location>
</feature>
<proteinExistence type="predicted"/>
<feature type="transmembrane region" description="Helical" evidence="1">
    <location>
        <begin position="96"/>
        <end position="119"/>
    </location>
</feature>
<dbReference type="Proteomes" id="UP001430193">
    <property type="component" value="Unassembled WGS sequence"/>
</dbReference>
<reference evidence="2" key="1">
    <citation type="submission" date="2020-10" db="EMBL/GenBank/DDBJ databases">
        <title>Phylogeny of dyella-like bacteria.</title>
        <authorList>
            <person name="Fu J."/>
        </authorList>
    </citation>
    <scope>NUCLEOTIDE SEQUENCE</scope>
    <source>
        <strain evidence="2">DHON07</strain>
    </source>
</reference>
<feature type="transmembrane region" description="Helical" evidence="1">
    <location>
        <begin position="220"/>
        <end position="242"/>
    </location>
</feature>
<accession>A0ABS2KDB5</accession>
<feature type="transmembrane region" description="Helical" evidence="1">
    <location>
        <begin position="167"/>
        <end position="187"/>
    </location>
</feature>